<evidence type="ECO:0000313" key="2">
    <source>
        <dbReference type="Proteomes" id="UP001362999"/>
    </source>
</evidence>
<evidence type="ECO:0008006" key="3">
    <source>
        <dbReference type="Google" id="ProtNLM"/>
    </source>
</evidence>
<reference evidence="1 2" key="1">
    <citation type="journal article" date="2024" name="J Genomics">
        <title>Draft genome sequencing and assembly of Favolaschia claudopus CIRM-BRFM 2984 isolated from oak limbs.</title>
        <authorList>
            <person name="Navarro D."/>
            <person name="Drula E."/>
            <person name="Chaduli D."/>
            <person name="Cazenave R."/>
            <person name="Ahrendt S."/>
            <person name="Wang J."/>
            <person name="Lipzen A."/>
            <person name="Daum C."/>
            <person name="Barry K."/>
            <person name="Grigoriev I.V."/>
            <person name="Favel A."/>
            <person name="Rosso M.N."/>
            <person name="Martin F."/>
        </authorList>
    </citation>
    <scope>NUCLEOTIDE SEQUENCE [LARGE SCALE GENOMIC DNA]</scope>
    <source>
        <strain evidence="1 2">CIRM-BRFM 2984</strain>
    </source>
</reference>
<proteinExistence type="predicted"/>
<dbReference type="AlphaFoldDB" id="A0AAW0A387"/>
<evidence type="ECO:0000313" key="1">
    <source>
        <dbReference type="EMBL" id="KAK7000535.1"/>
    </source>
</evidence>
<name>A0AAW0A387_9AGAR</name>
<dbReference type="Proteomes" id="UP001362999">
    <property type="component" value="Unassembled WGS sequence"/>
</dbReference>
<accession>A0AAW0A387</accession>
<keyword evidence="2" id="KW-1185">Reference proteome</keyword>
<comment type="caution">
    <text evidence="1">The sequence shown here is derived from an EMBL/GenBank/DDBJ whole genome shotgun (WGS) entry which is preliminary data.</text>
</comment>
<sequence length="78" mass="8991">MILFVASLPISPHPIIAFEVPITTPVDDCESTRKLRNFFPLLVSHNKFHIACGDWDVANTMSSRLERRPVYEPRIERV</sequence>
<organism evidence="1 2">
    <name type="scientific">Favolaschia claudopus</name>
    <dbReference type="NCBI Taxonomy" id="2862362"/>
    <lineage>
        <taxon>Eukaryota</taxon>
        <taxon>Fungi</taxon>
        <taxon>Dikarya</taxon>
        <taxon>Basidiomycota</taxon>
        <taxon>Agaricomycotina</taxon>
        <taxon>Agaricomycetes</taxon>
        <taxon>Agaricomycetidae</taxon>
        <taxon>Agaricales</taxon>
        <taxon>Marasmiineae</taxon>
        <taxon>Mycenaceae</taxon>
        <taxon>Favolaschia</taxon>
    </lineage>
</organism>
<dbReference type="EMBL" id="JAWWNJ010000088">
    <property type="protein sequence ID" value="KAK7000535.1"/>
    <property type="molecule type" value="Genomic_DNA"/>
</dbReference>
<protein>
    <recommendedName>
        <fullName evidence="3">Secreted protein</fullName>
    </recommendedName>
</protein>
<gene>
    <name evidence="1" type="ORF">R3P38DRAFT_3056102</name>
</gene>